<dbReference type="InterPro" id="IPR037149">
    <property type="entry name" value="PA_heptamer_dom_sf"/>
</dbReference>
<dbReference type="InterPro" id="IPR003896">
    <property type="entry name" value="Bacterial_exotoxin_B"/>
</dbReference>
<dbReference type="Gene3D" id="2.60.120.240">
    <property type="entry name" value="Protective antigen, heptamerisation domain"/>
    <property type="match status" value="1"/>
</dbReference>
<feature type="region of interest" description="Disordered" evidence="1">
    <location>
        <begin position="127"/>
        <end position="149"/>
    </location>
</feature>
<dbReference type="Pfam" id="PF17476">
    <property type="entry name" value="Binary_toxB_3"/>
    <property type="match status" value="1"/>
</dbReference>
<dbReference type="PRINTS" id="PR01391">
    <property type="entry name" value="BINARYTOXINB"/>
</dbReference>
<accession>A0AAI9T3P9</accession>
<evidence type="ECO:0000259" key="2">
    <source>
        <dbReference type="Pfam" id="PF03495"/>
    </source>
</evidence>
<dbReference type="Gene3D" id="3.90.182.10">
    <property type="entry name" value="Toxin - Anthrax Protective Antigen,domain 1"/>
    <property type="match status" value="1"/>
</dbReference>
<evidence type="ECO:0000259" key="3">
    <source>
        <dbReference type="Pfam" id="PF17475"/>
    </source>
</evidence>
<evidence type="ECO:0000256" key="1">
    <source>
        <dbReference type="SAM" id="MobiDB-lite"/>
    </source>
</evidence>
<evidence type="ECO:0000313" key="6">
    <source>
        <dbReference type="Proteomes" id="UP000004057"/>
    </source>
</evidence>
<dbReference type="Proteomes" id="UP000004057">
    <property type="component" value="Unassembled WGS sequence"/>
</dbReference>
<proteinExistence type="predicted"/>
<dbReference type="EMBL" id="AGBZ02000001">
    <property type="protein sequence ID" value="KAI92687.1"/>
    <property type="molecule type" value="Genomic_DNA"/>
</dbReference>
<comment type="caution">
    <text evidence="5">The sequence shown here is derived from an EMBL/GenBank/DDBJ whole genome shotgun (WGS) entry which is preliminary data.</text>
</comment>
<name>A0AAI9T3P9_SPIME</name>
<dbReference type="GO" id="GO:0005576">
    <property type="term" value="C:extracellular region"/>
    <property type="evidence" value="ECO:0007669"/>
    <property type="project" value="InterPro"/>
</dbReference>
<dbReference type="InterPro" id="IPR035088">
    <property type="entry name" value="PA_Ca-bd"/>
</dbReference>
<dbReference type="AlphaFoldDB" id="A0AAI9T3P9"/>
<organism evidence="5 6">
    <name type="scientific">Spiroplasma melliferum KC3</name>
    <dbReference type="NCBI Taxonomy" id="570509"/>
    <lineage>
        <taxon>Bacteria</taxon>
        <taxon>Bacillati</taxon>
        <taxon>Mycoplasmatota</taxon>
        <taxon>Mollicutes</taxon>
        <taxon>Entomoplasmatales</taxon>
        <taxon>Spiroplasmataceae</taxon>
        <taxon>Spiroplasma</taxon>
    </lineage>
</organism>
<dbReference type="InterPro" id="IPR027439">
    <property type="entry name" value="PA_heptamer_dom"/>
</dbReference>
<dbReference type="SUPFAM" id="SSF56988">
    <property type="entry name" value="Anthrax protective antigen"/>
    <property type="match status" value="1"/>
</dbReference>
<feature type="domain" description="Protective antigen Ca-binding" evidence="2">
    <location>
        <begin position="26"/>
        <end position="102"/>
    </location>
</feature>
<dbReference type="Pfam" id="PF03495">
    <property type="entry name" value="Binary_toxB"/>
    <property type="match status" value="1"/>
</dbReference>
<dbReference type="Pfam" id="PF17475">
    <property type="entry name" value="Binary_toxB_2"/>
    <property type="match status" value="1"/>
</dbReference>
<feature type="compositionally biased region" description="Low complexity" evidence="1">
    <location>
        <begin position="135"/>
        <end position="149"/>
    </location>
</feature>
<feature type="domain" description="Protective antigen heptamerisation" evidence="3">
    <location>
        <begin position="107"/>
        <end position="318"/>
    </location>
</feature>
<evidence type="ECO:0000259" key="4">
    <source>
        <dbReference type="Pfam" id="PF17476"/>
    </source>
</evidence>
<gene>
    <name evidence="5" type="ORF">SPM_001200</name>
</gene>
<evidence type="ECO:0000313" key="5">
    <source>
        <dbReference type="EMBL" id="KAI92687.1"/>
    </source>
</evidence>
<dbReference type="RefSeq" id="WP_004027777.1">
    <property type="nucleotide sequence ID" value="NZ_AGBZ02000001.1"/>
</dbReference>
<dbReference type="InterPro" id="IPR035331">
    <property type="entry name" value="Binary_toxB_3"/>
</dbReference>
<dbReference type="Gene3D" id="3.10.20.110">
    <property type="match status" value="1"/>
</dbReference>
<sequence>MEKNTEIKNIKQQSSCLDNDCDHALDSDDDGIPDCWEINGYTVEKGLIVPWDDKKHKPGKFIKYKSDPYNSHTTGDPYSDAEKVLGKIDQGVLPEAHHPLVAAYPKIGVMMNKMILSNNFNVTNEEGRSVGQQKSNTISVSTSSSNTEATTVGASVSAEISLFPSLSVSANISHEWSSTVSSEHSSSNTSSEEQGQTWTHSLGINTSEVAYLNGNVKYLNVGTAPIYEVRPTLNFVLGIGELSNTIATIIAKSNTTANVILPGAIFPDKVQNSIAWNTIDDFNSQPIKLNYEQVEALQTGVPLQIQTIQTSGLYKTYTADMLPMVNEYQKWEHIMVDIYNRTACLTLIFENGDIQERRVSARKEDNYDDQLQPELTLGEAFQIAFNNAKVNDDVLTYNNTKFILQGNIDIILDERTLALLKKQIKKYDLKNIFNIRLIQGMKIIFKENNDKDTMVNRFFTEIRSIIEQKVRFFSLTNFLRKDKRIVAVSNYIKKIIKENSSDIPEHFLDELKINIQYVNSDFKVGLQYRDKHSETFPLINELDLFG</sequence>
<feature type="domain" description="Clostridial binary toxin B/anthrax toxin PA" evidence="4">
    <location>
        <begin position="337"/>
        <end position="436"/>
    </location>
</feature>
<reference evidence="5 6" key="1">
    <citation type="journal article" date="2012" name="J. Proteome Res.">
        <title>Application of Spiroplasma melliferum proteogenomic profiling for the discovery of virulence factors and pathogenicity mechanisms in host-associated spiroplasmas.</title>
        <authorList>
            <person name="Alexeev D."/>
            <person name="Kostrjukova E."/>
            <person name="Aliper A."/>
            <person name="Popenko A."/>
            <person name="Bazaleev N."/>
            <person name="Tyakht A."/>
            <person name="Selezneva O."/>
            <person name="Akopian T."/>
            <person name="Prichodko E."/>
            <person name="Kondratov I."/>
            <person name="Chukin M."/>
            <person name="Demina I."/>
            <person name="Galyamina M."/>
            <person name="Kamashev D."/>
            <person name="Vanyushkina A."/>
            <person name="Ladygina V."/>
            <person name="Levitskii S."/>
            <person name="Lazarev V."/>
            <person name="Govorun V."/>
        </authorList>
    </citation>
    <scope>NUCLEOTIDE SEQUENCE [LARGE SCALE GENOMIC DNA]</scope>
    <source>
        <strain evidence="5 6">KC3</strain>
    </source>
</reference>
<dbReference type="GO" id="GO:0051260">
    <property type="term" value="P:protein homooligomerization"/>
    <property type="evidence" value="ECO:0007669"/>
    <property type="project" value="InterPro"/>
</dbReference>
<protein>
    <submittedName>
        <fullName evidence="5">Protective antigen</fullName>
    </submittedName>
</protein>